<feature type="transmembrane region" description="Helical" evidence="8">
    <location>
        <begin position="195"/>
        <end position="215"/>
    </location>
</feature>
<dbReference type="InterPro" id="IPR020846">
    <property type="entry name" value="MFS_dom"/>
</dbReference>
<proteinExistence type="predicted"/>
<feature type="transmembrane region" description="Helical" evidence="8">
    <location>
        <begin position="227"/>
        <end position="247"/>
    </location>
</feature>
<feature type="transmembrane region" description="Helical" evidence="8">
    <location>
        <begin position="170"/>
        <end position="189"/>
    </location>
</feature>
<keyword evidence="3 8" id="KW-0812">Transmembrane</keyword>
<dbReference type="FunFam" id="1.20.1250.20:FF:000003">
    <property type="entry name" value="Solute carrier family 17 member 3"/>
    <property type="match status" value="1"/>
</dbReference>
<evidence type="ECO:0000256" key="8">
    <source>
        <dbReference type="SAM" id="Phobius"/>
    </source>
</evidence>
<keyword evidence="4" id="KW-0769">Symport</keyword>
<organism evidence="10 11">
    <name type="scientific">Dreissena polymorpha</name>
    <name type="common">Zebra mussel</name>
    <name type="synonym">Mytilus polymorpha</name>
    <dbReference type="NCBI Taxonomy" id="45954"/>
    <lineage>
        <taxon>Eukaryota</taxon>
        <taxon>Metazoa</taxon>
        <taxon>Spiralia</taxon>
        <taxon>Lophotrochozoa</taxon>
        <taxon>Mollusca</taxon>
        <taxon>Bivalvia</taxon>
        <taxon>Autobranchia</taxon>
        <taxon>Heteroconchia</taxon>
        <taxon>Euheterodonta</taxon>
        <taxon>Imparidentia</taxon>
        <taxon>Neoheterodontei</taxon>
        <taxon>Myida</taxon>
        <taxon>Dreissenoidea</taxon>
        <taxon>Dreissenidae</taxon>
        <taxon>Dreissena</taxon>
    </lineage>
</organism>
<dbReference type="InterPro" id="IPR050382">
    <property type="entry name" value="MFS_Na/Anion_cotransporter"/>
</dbReference>
<comment type="caution">
    <text evidence="10">The sequence shown here is derived from an EMBL/GenBank/DDBJ whole genome shotgun (WGS) entry which is preliminary data.</text>
</comment>
<sequence length="572" mass="61984">MVSAVLSCCYAGAIVGFPIAGAITHYQSWQYIFYFFGGLCILWWFLWAFFAYEKPSHHADISDSEFEFMTQSQGDDIIDYENVKIPWKSILTSLPVAAICLCHFVRQWILSLMLTNEPLYLSKFGFNIAEAGALASLPHVAKMVMSVVSGIVADLLLNKKYLTTTVVRKILVGVGFGLECVGFLVLTALSGGLAVIIVLTMSIGAFGLTTSGWSVNHYDLSTRYASVLVAVTSTFGTIGAILVPIAIGHLTVKQDLAGWANVFYLTAGIILLATIFFLIFGSGEAQRWSNPPANFCLIQKIDPLARKPYKALQVQNCPPCKTGYTPVGKNTTVIARQSDTILQPVANGDGTADKKGNDVSNHEANDVHNSGNMEVILISKDSINDELELESSFVVKGHQSKVAVDGEVKPEPGPIMDQSKSYNSEEVKCFMVNSEANSDDKGSESPLHASEGQPYSKANTSVVDDISALASVCHQSEKCSTLQGSIGDKPPVKITGQFHHPLEHCSENKDGTKQSVKDEGTDTPDGDTNIGQYNEAMQDMGLKNGPKKGESKTESLALQTEIDFALNEHLID</sequence>
<dbReference type="GO" id="GO:0015293">
    <property type="term" value="F:symporter activity"/>
    <property type="evidence" value="ECO:0007669"/>
    <property type="project" value="UniProtKB-KW"/>
</dbReference>
<evidence type="ECO:0000256" key="1">
    <source>
        <dbReference type="ARBA" id="ARBA00004141"/>
    </source>
</evidence>
<feature type="compositionally biased region" description="Basic and acidic residues" evidence="7">
    <location>
        <begin position="501"/>
        <end position="520"/>
    </location>
</feature>
<evidence type="ECO:0000256" key="4">
    <source>
        <dbReference type="ARBA" id="ARBA00022847"/>
    </source>
</evidence>
<evidence type="ECO:0000256" key="2">
    <source>
        <dbReference type="ARBA" id="ARBA00022448"/>
    </source>
</evidence>
<keyword evidence="2" id="KW-0813">Transport</keyword>
<dbReference type="GO" id="GO:0016020">
    <property type="term" value="C:membrane"/>
    <property type="evidence" value="ECO:0007669"/>
    <property type="project" value="UniProtKB-SubCell"/>
</dbReference>
<dbReference type="PANTHER" id="PTHR11662:SF399">
    <property type="entry name" value="FI19708P1-RELATED"/>
    <property type="match status" value="1"/>
</dbReference>
<protein>
    <recommendedName>
        <fullName evidence="9">Major facilitator superfamily (MFS) profile domain-containing protein</fullName>
    </recommendedName>
</protein>
<keyword evidence="11" id="KW-1185">Reference proteome</keyword>
<dbReference type="EMBL" id="JAIWYP010000001">
    <property type="protein sequence ID" value="KAH3877308.1"/>
    <property type="molecule type" value="Genomic_DNA"/>
</dbReference>
<evidence type="ECO:0000259" key="9">
    <source>
        <dbReference type="PROSITE" id="PS50850"/>
    </source>
</evidence>
<evidence type="ECO:0000256" key="7">
    <source>
        <dbReference type="SAM" id="MobiDB-lite"/>
    </source>
</evidence>
<evidence type="ECO:0000313" key="10">
    <source>
        <dbReference type="EMBL" id="KAH3877308.1"/>
    </source>
</evidence>
<dbReference type="PANTHER" id="PTHR11662">
    <property type="entry name" value="SOLUTE CARRIER FAMILY 17"/>
    <property type="match status" value="1"/>
</dbReference>
<dbReference type="Pfam" id="PF07690">
    <property type="entry name" value="MFS_1"/>
    <property type="match status" value="1"/>
</dbReference>
<feature type="transmembrane region" description="Helical" evidence="8">
    <location>
        <begin position="31"/>
        <end position="52"/>
    </location>
</feature>
<dbReference type="InterPro" id="IPR036259">
    <property type="entry name" value="MFS_trans_sf"/>
</dbReference>
<comment type="subcellular location">
    <subcellularLocation>
        <location evidence="1">Membrane</location>
        <topology evidence="1">Multi-pass membrane protein</topology>
    </subcellularLocation>
</comment>
<evidence type="ECO:0000256" key="6">
    <source>
        <dbReference type="ARBA" id="ARBA00023136"/>
    </source>
</evidence>
<feature type="region of interest" description="Disordered" evidence="7">
    <location>
        <begin position="344"/>
        <end position="367"/>
    </location>
</feature>
<dbReference type="SUPFAM" id="SSF103473">
    <property type="entry name" value="MFS general substrate transporter"/>
    <property type="match status" value="1"/>
</dbReference>
<dbReference type="Proteomes" id="UP000828390">
    <property type="component" value="Unassembled WGS sequence"/>
</dbReference>
<feature type="region of interest" description="Disordered" evidence="7">
    <location>
        <begin position="501"/>
        <end position="532"/>
    </location>
</feature>
<keyword evidence="5 8" id="KW-1133">Transmembrane helix</keyword>
<keyword evidence="6 8" id="KW-0472">Membrane</keyword>
<reference evidence="10" key="2">
    <citation type="submission" date="2020-11" db="EMBL/GenBank/DDBJ databases">
        <authorList>
            <person name="McCartney M.A."/>
            <person name="Auch B."/>
            <person name="Kono T."/>
            <person name="Mallez S."/>
            <person name="Becker A."/>
            <person name="Gohl D.M."/>
            <person name="Silverstein K.A.T."/>
            <person name="Koren S."/>
            <person name="Bechman K.B."/>
            <person name="Herman A."/>
            <person name="Abrahante J.E."/>
            <person name="Garbe J."/>
        </authorList>
    </citation>
    <scope>NUCLEOTIDE SEQUENCE</scope>
    <source>
        <strain evidence="10">Duluth1</strain>
        <tissue evidence="10">Whole animal</tissue>
    </source>
</reference>
<dbReference type="InterPro" id="IPR011701">
    <property type="entry name" value="MFS"/>
</dbReference>
<feature type="domain" description="Major facilitator superfamily (MFS) profile" evidence="9">
    <location>
        <begin position="1"/>
        <end position="285"/>
    </location>
</feature>
<dbReference type="Gene3D" id="1.20.1250.20">
    <property type="entry name" value="MFS general substrate transporter like domains"/>
    <property type="match status" value="1"/>
</dbReference>
<feature type="transmembrane region" description="Helical" evidence="8">
    <location>
        <begin position="259"/>
        <end position="280"/>
    </location>
</feature>
<name>A0A9D4MI13_DREPO</name>
<evidence type="ECO:0000256" key="5">
    <source>
        <dbReference type="ARBA" id="ARBA00022989"/>
    </source>
</evidence>
<evidence type="ECO:0000256" key="3">
    <source>
        <dbReference type="ARBA" id="ARBA00022692"/>
    </source>
</evidence>
<feature type="compositionally biased region" description="Basic and acidic residues" evidence="7">
    <location>
        <begin position="351"/>
        <end position="366"/>
    </location>
</feature>
<reference evidence="10" key="1">
    <citation type="journal article" date="2019" name="bioRxiv">
        <title>The Genome of the Zebra Mussel, Dreissena polymorpha: A Resource for Invasive Species Research.</title>
        <authorList>
            <person name="McCartney M.A."/>
            <person name="Auch B."/>
            <person name="Kono T."/>
            <person name="Mallez S."/>
            <person name="Zhang Y."/>
            <person name="Obille A."/>
            <person name="Becker A."/>
            <person name="Abrahante J.E."/>
            <person name="Garbe J."/>
            <person name="Badalamenti J.P."/>
            <person name="Herman A."/>
            <person name="Mangelson H."/>
            <person name="Liachko I."/>
            <person name="Sullivan S."/>
            <person name="Sone E.D."/>
            <person name="Koren S."/>
            <person name="Silverstein K.A.T."/>
            <person name="Beckman K.B."/>
            <person name="Gohl D.M."/>
        </authorList>
    </citation>
    <scope>NUCLEOTIDE SEQUENCE</scope>
    <source>
        <strain evidence="10">Duluth1</strain>
        <tissue evidence="10">Whole animal</tissue>
    </source>
</reference>
<accession>A0A9D4MI13</accession>
<dbReference type="AlphaFoldDB" id="A0A9D4MI13"/>
<dbReference type="PROSITE" id="PS50850">
    <property type="entry name" value="MFS"/>
    <property type="match status" value="1"/>
</dbReference>
<feature type="region of interest" description="Disordered" evidence="7">
    <location>
        <begin position="435"/>
        <end position="456"/>
    </location>
</feature>
<evidence type="ECO:0000313" key="11">
    <source>
        <dbReference type="Proteomes" id="UP000828390"/>
    </source>
</evidence>
<gene>
    <name evidence="10" type="ORF">DPMN_001171</name>
</gene>